<protein>
    <submittedName>
        <fullName evidence="3">Phage major capsid protein, HK97 family</fullName>
    </submittedName>
</protein>
<evidence type="ECO:0000259" key="2">
    <source>
        <dbReference type="Pfam" id="PF05065"/>
    </source>
</evidence>
<comment type="subcellular location">
    <subcellularLocation>
        <location evidence="1">Virion</location>
    </subcellularLocation>
</comment>
<dbReference type="EMBL" id="FOHI01000001">
    <property type="protein sequence ID" value="SES71268.1"/>
    <property type="molecule type" value="Genomic_DNA"/>
</dbReference>
<feature type="domain" description="Phage capsid-like C-terminal" evidence="2">
    <location>
        <begin position="87"/>
        <end position="373"/>
    </location>
</feature>
<evidence type="ECO:0000256" key="1">
    <source>
        <dbReference type="ARBA" id="ARBA00004328"/>
    </source>
</evidence>
<dbReference type="Gene3D" id="3.30.2320.10">
    <property type="entry name" value="hypothetical protein PF0899 domain"/>
    <property type="match status" value="1"/>
</dbReference>
<proteinExistence type="predicted"/>
<dbReference type="SUPFAM" id="SSF56563">
    <property type="entry name" value="Major capsid protein gp5"/>
    <property type="match status" value="1"/>
</dbReference>
<gene>
    <name evidence="3" type="ORF">SAMN05216412_101336</name>
</gene>
<dbReference type="InterPro" id="IPR024455">
    <property type="entry name" value="Phage_capsid"/>
</dbReference>
<dbReference type="RefSeq" id="WP_074703937.1">
    <property type="nucleotide sequence ID" value="NZ_FOHI01000001.1"/>
</dbReference>
<name>A0A1H9YQE0_9PROT</name>
<dbReference type="Pfam" id="PF05065">
    <property type="entry name" value="Phage_capsid"/>
    <property type="match status" value="1"/>
</dbReference>
<organism evidence="3 4">
    <name type="scientific">Nitrosospira multiformis</name>
    <dbReference type="NCBI Taxonomy" id="1231"/>
    <lineage>
        <taxon>Bacteria</taxon>
        <taxon>Pseudomonadati</taxon>
        <taxon>Pseudomonadota</taxon>
        <taxon>Betaproteobacteria</taxon>
        <taxon>Nitrosomonadales</taxon>
        <taxon>Nitrosomonadaceae</taxon>
        <taxon>Nitrosospira</taxon>
    </lineage>
</organism>
<evidence type="ECO:0000313" key="4">
    <source>
        <dbReference type="Proteomes" id="UP000183339"/>
    </source>
</evidence>
<dbReference type="InterPro" id="IPR054612">
    <property type="entry name" value="Phage_capsid-like_C"/>
</dbReference>
<reference evidence="3 4" key="1">
    <citation type="submission" date="2016-10" db="EMBL/GenBank/DDBJ databases">
        <authorList>
            <person name="de Groot N.N."/>
        </authorList>
    </citation>
    <scope>NUCLEOTIDE SEQUENCE [LARGE SCALE GENOMIC DNA]</scope>
    <source>
        <strain evidence="3 4">Nl7</strain>
    </source>
</reference>
<accession>A0A1H9YQE0</accession>
<sequence>MYEIKEILEKQGEAFTEFKNAQNERIKNLETALNEFAKKANRPGAGFHGAEEPEEREHKQAFLGYLRSGRERGLEAKAMATNNDPNGGYLVPIQIDGTISKALRELSPMRQLARVVKIESGEYSMLHSVGGTTYSWVGETQSRPKTDGPNFIELKPAMGEVYASPAVTQRLLDDNNFDLENWLINELAEAFGEGEGEAFIVGDGVNKPRGILTHDIESTADGVRAESALQYVASGASGAFAASNPSDKLIKLVHSLKPRYRINAAWTMNTNTLELIRTFKNANGDYIWKEGLEAGQPSTLLSYPVHEDENMPDVSANSISIAFGDFQRAYTIVDRNTSMLRDPFTAKPHVLFYSTKRVGGGMRDFRAIKLMKFAAS</sequence>
<dbReference type="Proteomes" id="UP000183339">
    <property type="component" value="Unassembled WGS sequence"/>
</dbReference>
<dbReference type="AlphaFoldDB" id="A0A1H9YQE0"/>
<dbReference type="Gene3D" id="3.30.2400.10">
    <property type="entry name" value="Major capsid protein gp5"/>
    <property type="match status" value="1"/>
</dbReference>
<dbReference type="NCBIfam" id="TIGR01554">
    <property type="entry name" value="major_cap_HK97"/>
    <property type="match status" value="1"/>
</dbReference>
<evidence type="ECO:0000313" key="3">
    <source>
        <dbReference type="EMBL" id="SES71268.1"/>
    </source>
</evidence>
<dbReference type="OrthoDB" id="9786516at2"/>